<comment type="caution">
    <text evidence="1">The sequence shown here is derived from an EMBL/GenBank/DDBJ whole genome shotgun (WGS) entry which is preliminary data.</text>
</comment>
<dbReference type="Gene3D" id="3.40.640.10">
    <property type="entry name" value="Type I PLP-dependent aspartate aminotransferase-like (Major domain)"/>
    <property type="match status" value="1"/>
</dbReference>
<keyword evidence="1" id="KW-0032">Aminotransferase</keyword>
<dbReference type="GO" id="GO:0003677">
    <property type="term" value="F:DNA binding"/>
    <property type="evidence" value="ECO:0007669"/>
    <property type="project" value="InterPro"/>
</dbReference>
<dbReference type="InterPro" id="IPR000653">
    <property type="entry name" value="DegT/StrS_aminotransferase"/>
</dbReference>
<dbReference type="SUPFAM" id="SSF46894">
    <property type="entry name" value="C-terminal effector domain of the bipartite response regulators"/>
    <property type="match status" value="1"/>
</dbReference>
<dbReference type="Gene3D" id="3.90.1150.10">
    <property type="entry name" value="Aspartate Aminotransferase, domain 1"/>
    <property type="match status" value="1"/>
</dbReference>
<dbReference type="Pfam" id="PF01041">
    <property type="entry name" value="DegT_DnrJ_EryC1"/>
    <property type="match status" value="1"/>
</dbReference>
<proteinExistence type="predicted"/>
<dbReference type="OrthoDB" id="410821at2759"/>
<dbReference type="InterPro" id="IPR015422">
    <property type="entry name" value="PyrdxlP-dep_Trfase_small"/>
</dbReference>
<dbReference type="GO" id="GO:0000271">
    <property type="term" value="P:polysaccharide biosynthetic process"/>
    <property type="evidence" value="ECO:0007669"/>
    <property type="project" value="TreeGrafter"/>
</dbReference>
<dbReference type="InterPro" id="IPR016032">
    <property type="entry name" value="Sig_transdc_resp-reg_C-effctor"/>
</dbReference>
<dbReference type="GO" id="GO:0030170">
    <property type="term" value="F:pyridoxal phosphate binding"/>
    <property type="evidence" value="ECO:0007669"/>
    <property type="project" value="TreeGrafter"/>
</dbReference>
<evidence type="ECO:0000313" key="2">
    <source>
        <dbReference type="Proteomes" id="UP000186817"/>
    </source>
</evidence>
<reference evidence="1 2" key="1">
    <citation type="submission" date="2016-02" db="EMBL/GenBank/DDBJ databases">
        <title>Genome analysis of coral dinoflagellate symbionts highlights evolutionary adaptations to a symbiotic lifestyle.</title>
        <authorList>
            <person name="Aranda M."/>
            <person name="Li Y."/>
            <person name="Liew Y.J."/>
            <person name="Baumgarten S."/>
            <person name="Simakov O."/>
            <person name="Wilson M."/>
            <person name="Piel J."/>
            <person name="Ashoor H."/>
            <person name="Bougouffa S."/>
            <person name="Bajic V.B."/>
            <person name="Ryu T."/>
            <person name="Ravasi T."/>
            <person name="Bayer T."/>
            <person name="Micklem G."/>
            <person name="Kim H."/>
            <person name="Bhak J."/>
            <person name="Lajeunesse T.C."/>
            <person name="Voolstra C.R."/>
        </authorList>
    </citation>
    <scope>NUCLEOTIDE SEQUENCE [LARGE SCALE GENOMIC DNA]</scope>
    <source>
        <strain evidence="1 2">CCMP2467</strain>
    </source>
</reference>
<dbReference type="GO" id="GO:0008483">
    <property type="term" value="F:transaminase activity"/>
    <property type="evidence" value="ECO:0007669"/>
    <property type="project" value="UniProtKB-KW"/>
</dbReference>
<dbReference type="EMBL" id="LSRX01002601">
    <property type="protein sequence ID" value="OLP75307.1"/>
    <property type="molecule type" value="Genomic_DNA"/>
</dbReference>
<dbReference type="InterPro" id="IPR015421">
    <property type="entry name" value="PyrdxlP-dep_Trfase_major"/>
</dbReference>
<dbReference type="Gene3D" id="1.10.10.10">
    <property type="entry name" value="Winged helix-like DNA-binding domain superfamily/Winged helix DNA-binding domain"/>
    <property type="match status" value="1"/>
</dbReference>
<keyword evidence="1" id="KW-0808">Transferase</keyword>
<dbReference type="PANTHER" id="PTHR30244">
    <property type="entry name" value="TRANSAMINASE"/>
    <property type="match status" value="1"/>
</dbReference>
<dbReference type="SUPFAM" id="SSF53383">
    <property type="entry name" value="PLP-dependent transferases"/>
    <property type="match status" value="1"/>
</dbReference>
<dbReference type="PANTHER" id="PTHR30244:SF34">
    <property type="entry name" value="DTDP-4-AMINO-4,6-DIDEOXYGALACTOSE TRANSAMINASE"/>
    <property type="match status" value="1"/>
</dbReference>
<organism evidence="1 2">
    <name type="scientific">Symbiodinium microadriaticum</name>
    <name type="common">Dinoflagellate</name>
    <name type="synonym">Zooxanthella microadriatica</name>
    <dbReference type="NCBI Taxonomy" id="2951"/>
    <lineage>
        <taxon>Eukaryota</taxon>
        <taxon>Sar</taxon>
        <taxon>Alveolata</taxon>
        <taxon>Dinophyceae</taxon>
        <taxon>Suessiales</taxon>
        <taxon>Symbiodiniaceae</taxon>
        <taxon>Symbiodinium</taxon>
    </lineage>
</organism>
<protein>
    <submittedName>
        <fullName evidence="1">L-glutamine:2-deoxy-scyllo-inosose aminotransferase</fullName>
    </submittedName>
</protein>
<sequence>MWLRAGSTGKRPKLKYNLRLYRLGANLLSLCAVGQFRILDEDGKDHAPRSAKARAVLALLSVAPDQARSRSWLQTRLWSDRQSAQAAGSLRRALSDIRTALGPHRDILLTDGSVVSLDRDRIKIDFSTPPADSHVTLRADVFEGLDEIKDREFEHLLRDIRVLLGKNADPVPDFTAPRSDKPVILLEFVSGGESDNQLILQLARDRLHNQLSEHDIVVIAGTGFVLEGSNRNRNCVALRVCVNSADDATYMSFSTFLPTSGMQLWSEGALVPALFAAEGLLREATSMLSAIASQLEYVHKGDTRTSLQLSQSAVNANASNPLSWAMYSNALAVNGAQTDSYAAAERSVRLATGSYQQFFFEHFACMAAASLAEYDKALTHARMSLFMKPEFVSVRRYEIALTLRQHDAPASDRSITSMQRYEDVMTSTPPLPARFDQKTLDLIESVLNSNHLFYRRFDGTKSFADEAIEAFRNHLDIDYVATTSSGTASIHTALASLEIDAGMEVVVPPITDVGGLMPVIFQNLIPVFADVDRDSGMVTAETIQAALTEHTKAVIVMHHSGTPVDLDPILALCNEKNIPVIEDAAQALGATYKGKPCGTLGTLGAFSLNHWKHVTAGEGGFVATRDRALFEKCHHFADKYWDRLNSLDSGKNVKNHRIGLNYRLNELESALALDQLPRLADLVAHRKAAGDALRYLLAGLPGVVPQSDPQDSSSSYFLFTFRLADYATREAVIESLLLDASGRWDASRGYQNLLHRYPVVQQKAFFPGGVWPAEVVSGRKYDYNNIQLPNAEFYHDTSICMTLHQGFTHEHVKEIAGRVESALP</sequence>
<accession>A0A1Q9BX87</accession>
<gene>
    <name evidence="1" type="primary">btrR</name>
    <name evidence="1" type="ORF">AK812_SmicGene44925</name>
</gene>
<dbReference type="GO" id="GO:0006355">
    <property type="term" value="P:regulation of DNA-templated transcription"/>
    <property type="evidence" value="ECO:0007669"/>
    <property type="project" value="InterPro"/>
</dbReference>
<name>A0A1Q9BX87_SYMMI</name>
<dbReference type="Proteomes" id="UP000186817">
    <property type="component" value="Unassembled WGS sequence"/>
</dbReference>
<dbReference type="AlphaFoldDB" id="A0A1Q9BX87"/>
<keyword evidence="2" id="KW-1185">Reference proteome</keyword>
<dbReference type="InterPro" id="IPR036388">
    <property type="entry name" value="WH-like_DNA-bd_sf"/>
</dbReference>
<evidence type="ECO:0000313" key="1">
    <source>
        <dbReference type="EMBL" id="OLP75307.1"/>
    </source>
</evidence>
<dbReference type="InterPro" id="IPR015424">
    <property type="entry name" value="PyrdxlP-dep_Trfase"/>
</dbReference>